<reference evidence="2" key="1">
    <citation type="submission" date="2016-01" db="EMBL/GenBank/DDBJ databases">
        <title>The genome sequence of bacteriophage LZ35 lytic for Acinetobacter baumannii.</title>
        <authorList>
            <person name="Guo Z."/>
            <person name="Huang H."/>
            <person name="Shi H."/>
            <person name="Sun Y."/>
        </authorList>
    </citation>
    <scope>NUCLEOTIDE SEQUENCE [LARGE SCALE GENOMIC DNA]</scope>
</reference>
<organism evidence="1 2">
    <name type="scientific">Acinetobacter phage LZ35</name>
    <dbReference type="NCBI Taxonomy" id="1792222"/>
    <lineage>
        <taxon>Viruses</taxon>
        <taxon>Duplodnaviria</taxon>
        <taxon>Heunggongvirae</taxon>
        <taxon>Uroviricota</taxon>
        <taxon>Caudoviricetes</taxon>
        <taxon>Obolenskvirus</taxon>
        <taxon>Obolenskvirus LZ35</taxon>
    </lineage>
</organism>
<evidence type="ECO:0000313" key="1">
    <source>
        <dbReference type="EMBL" id="AMD43224.1"/>
    </source>
</evidence>
<evidence type="ECO:0000313" key="2">
    <source>
        <dbReference type="Proteomes" id="UP000201388"/>
    </source>
</evidence>
<dbReference type="GeneID" id="29068444"/>
<protein>
    <submittedName>
        <fullName evidence="1">Uncharacterized protein</fullName>
    </submittedName>
</protein>
<dbReference type="OrthoDB" id="21433at10239"/>
<sequence length="73" mass="8283">MIASEFNAIYRKVCLGDRFDISAYKQCEKIYNHQQQKIDDIAGHIKTLKALHKEGNLTVGDVKMFLNGVEGIL</sequence>
<dbReference type="Proteomes" id="UP000201388">
    <property type="component" value="Segment"/>
</dbReference>
<accession>A0A190XCF4</accession>
<proteinExistence type="predicted"/>
<dbReference type="KEGG" id="vg:29068444"/>
<dbReference type="EMBL" id="KU510289">
    <property type="protein sequence ID" value="AMD43224.1"/>
    <property type="molecule type" value="Genomic_DNA"/>
</dbReference>
<name>A0A190XCF4_9CAUD</name>
<dbReference type="RefSeq" id="YP_009291941.1">
    <property type="nucleotide sequence ID" value="NC_031117.1"/>
</dbReference>
<gene>
    <name evidence="1" type="ORF">YD_69</name>
</gene>
<keyword evidence="2" id="KW-1185">Reference proteome</keyword>